<keyword evidence="4" id="KW-0067">ATP-binding</keyword>
<dbReference type="EMBL" id="UZAH01029586">
    <property type="protein sequence ID" value="VDP06869.1"/>
    <property type="molecule type" value="Genomic_DNA"/>
</dbReference>
<name>A0A3P8E3E9_HELPZ</name>
<evidence type="ECO:0000313" key="7">
    <source>
        <dbReference type="EMBL" id="VDP06869.1"/>
    </source>
</evidence>
<proteinExistence type="predicted"/>
<dbReference type="GO" id="GO:0009229">
    <property type="term" value="P:thiamine diphosphate biosynthetic process"/>
    <property type="evidence" value="ECO:0007669"/>
    <property type="project" value="InterPro"/>
</dbReference>
<evidence type="ECO:0000256" key="2">
    <source>
        <dbReference type="ARBA" id="ARBA00022741"/>
    </source>
</evidence>
<reference evidence="7" key="1">
    <citation type="submission" date="2018-11" db="EMBL/GenBank/DDBJ databases">
        <authorList>
            <consortium name="Pathogen Informatics"/>
        </authorList>
    </citation>
    <scope>NUCLEOTIDE SEQUENCE [LARGE SCALE GENOMIC DNA]</scope>
</reference>
<dbReference type="AlphaFoldDB" id="A0A3P8E3E9"/>
<dbReference type="OrthoDB" id="25149at2759"/>
<gene>
    <name evidence="7" type="ORF">HPBE_LOCUS16739</name>
</gene>
<evidence type="ECO:0000259" key="6">
    <source>
        <dbReference type="Pfam" id="PF04265"/>
    </source>
</evidence>
<evidence type="ECO:0000256" key="3">
    <source>
        <dbReference type="ARBA" id="ARBA00022777"/>
    </source>
</evidence>
<accession>A0A3P8E3E9</accession>
<dbReference type="PANTHER" id="PTHR13622">
    <property type="entry name" value="THIAMIN PYROPHOSPHOKINASE"/>
    <property type="match status" value="1"/>
</dbReference>
<feature type="domain" description="Thiamin pyrophosphokinase thiamin-binding" evidence="6">
    <location>
        <begin position="106"/>
        <end position="138"/>
    </location>
</feature>
<dbReference type="InterPro" id="IPR036371">
    <property type="entry name" value="TPK_B1-bd_sf"/>
</dbReference>
<dbReference type="SUPFAM" id="SSF63862">
    <property type="entry name" value="Thiamin pyrophosphokinase, substrate-binding domain"/>
    <property type="match status" value="1"/>
</dbReference>
<evidence type="ECO:0000256" key="4">
    <source>
        <dbReference type="ARBA" id="ARBA00022840"/>
    </source>
</evidence>
<evidence type="ECO:0000256" key="1">
    <source>
        <dbReference type="ARBA" id="ARBA00022679"/>
    </source>
</evidence>
<dbReference type="Gene3D" id="3.40.50.10240">
    <property type="entry name" value="Thiamin pyrophosphokinase, catalytic domain"/>
    <property type="match status" value="2"/>
</dbReference>
<sequence length="139" mass="15323">MWNHSLKRYCTDGGANRVAHRNSELAAPDVVIGDMDSIRPDVAEGLKRTVQLASRILLLGGTSGRFDHALAAINSLFYATSQLNQEVYCLDGENLTFVLNEGKKCIKIDRQCVTGTCGVVPFCQRETIVTMTGFRWNLG</sequence>
<dbReference type="GO" id="GO:0030975">
    <property type="term" value="F:thiamine binding"/>
    <property type="evidence" value="ECO:0007669"/>
    <property type="project" value="InterPro"/>
</dbReference>
<keyword evidence="2" id="KW-0547">Nucleotide-binding</keyword>
<dbReference type="GO" id="GO:0004788">
    <property type="term" value="F:thiamine diphosphokinase activity"/>
    <property type="evidence" value="ECO:0007669"/>
    <property type="project" value="InterPro"/>
</dbReference>
<keyword evidence="3" id="KW-0418">Kinase</keyword>
<feature type="domain" description="Thiamin pyrophosphokinase catalytic" evidence="5">
    <location>
        <begin position="1"/>
        <end position="48"/>
    </location>
</feature>
<dbReference type="PANTHER" id="PTHR13622:SF8">
    <property type="entry name" value="THIAMIN PYROPHOSPHOKINASE 1"/>
    <property type="match status" value="1"/>
</dbReference>
<keyword evidence="1" id="KW-0808">Transferase</keyword>
<dbReference type="InterPro" id="IPR007373">
    <property type="entry name" value="Thiamin_PyroPKinase_B1-bd"/>
</dbReference>
<protein>
    <submittedName>
        <fullName evidence="7">Uncharacterized protein</fullName>
    </submittedName>
</protein>
<dbReference type="SUPFAM" id="SSF63999">
    <property type="entry name" value="Thiamin pyrophosphokinase, catalytic domain"/>
    <property type="match status" value="1"/>
</dbReference>
<dbReference type="InterPro" id="IPR007371">
    <property type="entry name" value="TPK_catalytic"/>
</dbReference>
<dbReference type="InterPro" id="IPR036759">
    <property type="entry name" value="TPK_catalytic_sf"/>
</dbReference>
<dbReference type="Pfam" id="PF04263">
    <property type="entry name" value="TPK_catalytic"/>
    <property type="match status" value="1"/>
</dbReference>
<dbReference type="GO" id="GO:0016301">
    <property type="term" value="F:kinase activity"/>
    <property type="evidence" value="ECO:0007669"/>
    <property type="project" value="UniProtKB-KW"/>
</dbReference>
<organism evidence="7">
    <name type="scientific">Heligmosomoides polygyrus</name>
    <name type="common">Parasitic roundworm</name>
    <dbReference type="NCBI Taxonomy" id="6339"/>
    <lineage>
        <taxon>Eukaryota</taxon>
        <taxon>Metazoa</taxon>
        <taxon>Ecdysozoa</taxon>
        <taxon>Nematoda</taxon>
        <taxon>Chromadorea</taxon>
        <taxon>Rhabditida</taxon>
        <taxon>Rhabditina</taxon>
        <taxon>Rhabditomorpha</taxon>
        <taxon>Strongyloidea</taxon>
        <taxon>Heligmosomidae</taxon>
        <taxon>Heligmosomoides</taxon>
    </lineage>
</organism>
<evidence type="ECO:0000259" key="5">
    <source>
        <dbReference type="Pfam" id="PF04263"/>
    </source>
</evidence>
<dbReference type="GO" id="GO:0005524">
    <property type="term" value="F:ATP binding"/>
    <property type="evidence" value="ECO:0007669"/>
    <property type="project" value="UniProtKB-KW"/>
</dbReference>
<dbReference type="Pfam" id="PF04265">
    <property type="entry name" value="TPK_B1_binding"/>
    <property type="match status" value="1"/>
</dbReference>